<dbReference type="CDD" id="cd00082">
    <property type="entry name" value="HisKA"/>
    <property type="match status" value="1"/>
</dbReference>
<dbReference type="InterPro" id="IPR001789">
    <property type="entry name" value="Sig_transdc_resp-reg_receiver"/>
</dbReference>
<keyword evidence="4" id="KW-0902">Two-component regulatory system</keyword>
<dbReference type="Proteomes" id="UP000738431">
    <property type="component" value="Chromosome"/>
</dbReference>
<organism evidence="8 9">
    <name type="scientific">Actomonas aquatica</name>
    <dbReference type="NCBI Taxonomy" id="2866162"/>
    <lineage>
        <taxon>Bacteria</taxon>
        <taxon>Pseudomonadati</taxon>
        <taxon>Verrucomicrobiota</taxon>
        <taxon>Opitutia</taxon>
        <taxon>Opitutales</taxon>
        <taxon>Opitutaceae</taxon>
        <taxon>Actomonas</taxon>
    </lineage>
</organism>
<feature type="modified residue" description="4-aspartylphosphate" evidence="5">
    <location>
        <position position="505"/>
    </location>
</feature>
<protein>
    <recommendedName>
        <fullName evidence="2">histidine kinase</fullName>
        <ecNumber evidence="2">2.7.13.3</ecNumber>
    </recommendedName>
</protein>
<dbReference type="Pfam" id="PF00072">
    <property type="entry name" value="Response_reg"/>
    <property type="match status" value="3"/>
</dbReference>
<evidence type="ECO:0000259" key="7">
    <source>
        <dbReference type="PROSITE" id="PS50110"/>
    </source>
</evidence>
<feature type="domain" description="Response regulatory" evidence="7">
    <location>
        <begin position="11"/>
        <end position="165"/>
    </location>
</feature>
<dbReference type="PANTHER" id="PTHR45339">
    <property type="entry name" value="HYBRID SIGNAL TRANSDUCTION HISTIDINE KINASE J"/>
    <property type="match status" value="1"/>
</dbReference>
<feature type="domain" description="Response regulatory" evidence="7">
    <location>
        <begin position="595"/>
        <end position="714"/>
    </location>
</feature>
<dbReference type="InterPro" id="IPR004358">
    <property type="entry name" value="Sig_transdc_His_kin-like_C"/>
</dbReference>
<dbReference type="SUPFAM" id="SSF47384">
    <property type="entry name" value="Homodimeric domain of signal transducing histidine kinase"/>
    <property type="match status" value="1"/>
</dbReference>
<dbReference type="CDD" id="cd17546">
    <property type="entry name" value="REC_hyHK_CKI1_RcsC-like"/>
    <property type="match status" value="2"/>
</dbReference>
<dbReference type="InterPro" id="IPR003594">
    <property type="entry name" value="HATPase_dom"/>
</dbReference>
<dbReference type="RefSeq" id="WP_255599467.1">
    <property type="nucleotide sequence ID" value="NZ_CP139781.1"/>
</dbReference>
<dbReference type="SUPFAM" id="SSF52172">
    <property type="entry name" value="CheY-like"/>
    <property type="match status" value="3"/>
</dbReference>
<dbReference type="EMBL" id="CP139781">
    <property type="protein sequence ID" value="WRQ89457.1"/>
    <property type="molecule type" value="Genomic_DNA"/>
</dbReference>
<dbReference type="SMART" id="SM00448">
    <property type="entry name" value="REC"/>
    <property type="match status" value="3"/>
</dbReference>
<evidence type="ECO:0000256" key="3">
    <source>
        <dbReference type="ARBA" id="ARBA00022553"/>
    </source>
</evidence>
<dbReference type="PRINTS" id="PR00344">
    <property type="entry name" value="BCTRLSENSOR"/>
</dbReference>
<dbReference type="InterPro" id="IPR003661">
    <property type="entry name" value="HisK_dim/P_dom"/>
</dbReference>
<dbReference type="Pfam" id="PF00512">
    <property type="entry name" value="HisKA"/>
    <property type="match status" value="1"/>
</dbReference>
<keyword evidence="9" id="KW-1185">Reference proteome</keyword>
<dbReference type="InterPro" id="IPR036097">
    <property type="entry name" value="HisK_dim/P_sf"/>
</dbReference>
<dbReference type="PROSITE" id="PS50109">
    <property type="entry name" value="HIS_KIN"/>
    <property type="match status" value="1"/>
</dbReference>
<dbReference type="Gene3D" id="1.10.287.130">
    <property type="match status" value="1"/>
</dbReference>
<dbReference type="InterPro" id="IPR036890">
    <property type="entry name" value="HATPase_C_sf"/>
</dbReference>
<evidence type="ECO:0000256" key="1">
    <source>
        <dbReference type="ARBA" id="ARBA00000085"/>
    </source>
</evidence>
<name>A0ABZ1CCQ8_9BACT</name>
<evidence type="ECO:0000256" key="2">
    <source>
        <dbReference type="ARBA" id="ARBA00012438"/>
    </source>
</evidence>
<evidence type="ECO:0000256" key="5">
    <source>
        <dbReference type="PROSITE-ProRule" id="PRU00169"/>
    </source>
</evidence>
<dbReference type="Gene3D" id="3.30.565.10">
    <property type="entry name" value="Histidine kinase-like ATPase, C-terminal domain"/>
    <property type="match status" value="1"/>
</dbReference>
<dbReference type="CDD" id="cd16922">
    <property type="entry name" value="HATPase_EvgS-ArcB-TorS-like"/>
    <property type="match status" value="1"/>
</dbReference>
<dbReference type="InterPro" id="IPR005467">
    <property type="entry name" value="His_kinase_dom"/>
</dbReference>
<reference evidence="8 9" key="1">
    <citation type="submission" date="2023-12" db="EMBL/GenBank/DDBJ databases">
        <title>Description of an unclassified Opitutus bacterium of Verrucomicrobiota.</title>
        <authorList>
            <person name="Zhang D.-F."/>
        </authorList>
    </citation>
    <scope>NUCLEOTIDE SEQUENCE [LARGE SCALE GENOMIC DNA]</scope>
    <source>
        <strain evidence="8 9">WL0086</strain>
    </source>
</reference>
<evidence type="ECO:0000313" key="9">
    <source>
        <dbReference type="Proteomes" id="UP000738431"/>
    </source>
</evidence>
<keyword evidence="3 5" id="KW-0597">Phosphoprotein</keyword>
<evidence type="ECO:0000313" key="8">
    <source>
        <dbReference type="EMBL" id="WRQ89457.1"/>
    </source>
</evidence>
<dbReference type="Pfam" id="PF02518">
    <property type="entry name" value="HATPase_c"/>
    <property type="match status" value="1"/>
</dbReference>
<dbReference type="PROSITE" id="PS50110">
    <property type="entry name" value="RESPONSE_REGULATORY"/>
    <property type="match status" value="3"/>
</dbReference>
<sequence length="726" mass="79129">MNSAKTSSPTRILIVDDMPSIHEDFRKILGQTDNSHSAELDALEQAFFDEPQDTASSSKLQCESFELVHALQGQEAADLVARSIADRQPFSVAFVDMRMPPGWDGLETIKRIWQVDPDLQIVICTAFSDHSWSTITEELGQSDKIIILKKPFENVEVLQLACALSEKWRLAREAGLKMEQLEAIVASRTVELARTAEQAEEANRAKSAFLANMSHEIRTPMNGVIGMCALLMETDLDDTQRDYTETIASSGETLLALLNDILDFSKIEADKLELENQPFLLDEAISSVINLFAPKAAEKRIELIADLDENLPPSVIGDATRLRQVLFNLVGNAIKFTAQGEVTVRVQLDPATKALHFAVSDTGIGISGKQLDRLFKPFTQADASTTRRFGGTGLGLSISYRLVELMGGNLAADSTPGQGSTFHFELALPHSPELSVRAHSAADPSPLAGRRMLVVDDNATNRKLLTRLLAAWQVTTTAVTDGVHALDELHRAVAADKPYDLVLLDFQMPDMDGLEVARRIRDDITNPPPCLLLTSVGVHPDETTQAELGIVGCLSKPLRRHLLLDRLLRSKLAAGPINTFTPSVPSSATIAPLARVLVAEDNLVNQKVTLGLLKKLNLAAEVVSDGQAAVDRFQTGEFDLVLMDCQMPILDGFAATKRIRLFEAEHGKTRTPILALTAGATLAERDDCLDAGMDDFISKPVNPDALVTFLHRHLSNGAAPAPSPSR</sequence>
<feature type="modified residue" description="4-aspartylphosphate" evidence="5">
    <location>
        <position position="644"/>
    </location>
</feature>
<feature type="domain" description="Response regulatory" evidence="7">
    <location>
        <begin position="451"/>
        <end position="571"/>
    </location>
</feature>
<evidence type="ECO:0000256" key="4">
    <source>
        <dbReference type="ARBA" id="ARBA00023012"/>
    </source>
</evidence>
<gene>
    <name evidence="8" type="ORF">K1X11_008550</name>
</gene>
<dbReference type="SMART" id="SM00387">
    <property type="entry name" value="HATPase_c"/>
    <property type="match status" value="1"/>
</dbReference>
<dbReference type="PANTHER" id="PTHR45339:SF1">
    <property type="entry name" value="HYBRID SIGNAL TRANSDUCTION HISTIDINE KINASE J"/>
    <property type="match status" value="1"/>
</dbReference>
<dbReference type="SMART" id="SM00388">
    <property type="entry name" value="HisKA"/>
    <property type="match status" value="1"/>
</dbReference>
<evidence type="ECO:0000259" key="6">
    <source>
        <dbReference type="PROSITE" id="PS50109"/>
    </source>
</evidence>
<dbReference type="Gene3D" id="3.40.50.2300">
    <property type="match status" value="3"/>
</dbReference>
<feature type="domain" description="Histidine kinase" evidence="6">
    <location>
        <begin position="212"/>
        <end position="430"/>
    </location>
</feature>
<comment type="catalytic activity">
    <reaction evidence="1">
        <text>ATP + protein L-histidine = ADP + protein N-phospho-L-histidine.</text>
        <dbReference type="EC" id="2.7.13.3"/>
    </reaction>
</comment>
<dbReference type="SUPFAM" id="SSF55874">
    <property type="entry name" value="ATPase domain of HSP90 chaperone/DNA topoisomerase II/histidine kinase"/>
    <property type="match status" value="1"/>
</dbReference>
<accession>A0ABZ1CCQ8</accession>
<dbReference type="InterPro" id="IPR011006">
    <property type="entry name" value="CheY-like_superfamily"/>
</dbReference>
<dbReference type="EC" id="2.7.13.3" evidence="2"/>
<feature type="modified residue" description="4-aspartylphosphate" evidence="5">
    <location>
        <position position="96"/>
    </location>
</feature>
<proteinExistence type="predicted"/>